<feature type="compositionally biased region" description="Basic and acidic residues" evidence="1">
    <location>
        <begin position="49"/>
        <end position="58"/>
    </location>
</feature>
<name>A0A8E2EJD4_9PEZI</name>
<protein>
    <recommendedName>
        <fullName evidence="4">Jacalin-type lectin domain-containing protein</fullName>
    </recommendedName>
</protein>
<proteinExistence type="predicted"/>
<feature type="compositionally biased region" description="Polar residues" evidence="1">
    <location>
        <begin position="462"/>
        <end position="505"/>
    </location>
</feature>
<reference evidence="2 3" key="1">
    <citation type="journal article" date="2016" name="Nat. Commun.">
        <title>Ectomycorrhizal ecology is imprinted in the genome of the dominant symbiotic fungus Cenococcum geophilum.</title>
        <authorList>
            <consortium name="DOE Joint Genome Institute"/>
            <person name="Peter M."/>
            <person name="Kohler A."/>
            <person name="Ohm R.A."/>
            <person name="Kuo A."/>
            <person name="Krutzmann J."/>
            <person name="Morin E."/>
            <person name="Arend M."/>
            <person name="Barry K.W."/>
            <person name="Binder M."/>
            <person name="Choi C."/>
            <person name="Clum A."/>
            <person name="Copeland A."/>
            <person name="Grisel N."/>
            <person name="Haridas S."/>
            <person name="Kipfer T."/>
            <person name="LaButti K."/>
            <person name="Lindquist E."/>
            <person name="Lipzen A."/>
            <person name="Maire R."/>
            <person name="Meier B."/>
            <person name="Mihaltcheva S."/>
            <person name="Molinier V."/>
            <person name="Murat C."/>
            <person name="Poggeler S."/>
            <person name="Quandt C.A."/>
            <person name="Sperisen C."/>
            <person name="Tritt A."/>
            <person name="Tisserant E."/>
            <person name="Crous P.W."/>
            <person name="Henrissat B."/>
            <person name="Nehls U."/>
            <person name="Egli S."/>
            <person name="Spatafora J.W."/>
            <person name="Grigoriev I.V."/>
            <person name="Martin F.M."/>
        </authorList>
    </citation>
    <scope>NUCLEOTIDE SEQUENCE [LARGE SCALE GENOMIC DNA]</scope>
    <source>
        <strain evidence="2 3">CBS 459.81</strain>
    </source>
</reference>
<evidence type="ECO:0008006" key="4">
    <source>
        <dbReference type="Google" id="ProtNLM"/>
    </source>
</evidence>
<gene>
    <name evidence="2" type="ORF">K432DRAFT_413635</name>
</gene>
<feature type="region of interest" description="Disordered" evidence="1">
    <location>
        <begin position="461"/>
        <end position="505"/>
    </location>
</feature>
<feature type="compositionally biased region" description="Low complexity" evidence="1">
    <location>
        <begin position="60"/>
        <end position="83"/>
    </location>
</feature>
<keyword evidence="3" id="KW-1185">Reference proteome</keyword>
<evidence type="ECO:0000313" key="3">
    <source>
        <dbReference type="Proteomes" id="UP000250266"/>
    </source>
</evidence>
<sequence length="839" mass="91432">MSLIAPYTNAMRIGQGFNTYTQEIRLENAVTIGSKGLVSAPQQPVQGKENVDPSKPADEPPNAAALTPPTSPPNSTNTAVSTPLTGINGLKQKAVDTPPTQAAKPAPSTTNATPFGSAADIVAKTSDDKLPFDLPTGPVPKTHQSVTYSTRAIENVSDIMDALNISTSMSIKYGTIHGNGNASFVNETKVLDSELNYVVSVVVNNDAQAESQDMEFEPIPGLKLERFTEVYGDSFISGFMEGGVFNAVISVKLNDKSKLKAVKQSVDIQLAVGPPTLEAGGQESTDKEHNEAMKDTEITISVNWIGGGEIKKPTVPWTLENVVAVANAFPSMVARNSARTSAILSRYSSLRSYQVWKWKMLDEDMQKFDSDESNKGKKWVEPIIILNYVPCALYTADLFDALMIYKKLWKTIGDMLQDTSKFKLRTLPKNASAKALTNSNPQPPTLQTNVGNILLKKALTNGPMTNSPIGQSTLSPTVNQPTVPATNQSKVPPSTSEPSEASYDRSYTFSVEDGVEDWDINENNSIRDPIPPDPVQLNEARLLCREAMTLITEEASRLIDHPHLAYAQYIDKTGKTRMKRPNYAYPEVLKSRLPIPIHNDVLTDLSTDGAYLKTSSYAHDETYWFEHDMVGDAPDPQISHRYGPGAKYVDFCSLEFSEMKTGGNPLRRIALHRCSPHSVPFMTKPAVTASQGAIGAIGMAFLHDPLPPAGGEAHEDGCAHYYGAVRHSEKNNSGTWKALDVGSVDITHIDIAWEKGSGRIASMVFYDQMDGLVTERLPWRQWGSGKEPDGLVHQLNAPPDRGDGAVWRFVGLAGSFIEVPLLGQVLARVTGIWKMEGEA</sequence>
<evidence type="ECO:0000256" key="1">
    <source>
        <dbReference type="SAM" id="MobiDB-lite"/>
    </source>
</evidence>
<feature type="region of interest" description="Disordered" evidence="1">
    <location>
        <begin position="37"/>
        <end position="84"/>
    </location>
</feature>
<dbReference type="OrthoDB" id="3231004at2759"/>
<dbReference type="EMBL" id="KV744827">
    <property type="protein sequence ID" value="OCK84939.1"/>
    <property type="molecule type" value="Genomic_DNA"/>
</dbReference>
<accession>A0A8E2EJD4</accession>
<dbReference type="AlphaFoldDB" id="A0A8E2EJD4"/>
<dbReference type="Proteomes" id="UP000250266">
    <property type="component" value="Unassembled WGS sequence"/>
</dbReference>
<organism evidence="2 3">
    <name type="scientific">Lepidopterella palustris CBS 459.81</name>
    <dbReference type="NCBI Taxonomy" id="1314670"/>
    <lineage>
        <taxon>Eukaryota</taxon>
        <taxon>Fungi</taxon>
        <taxon>Dikarya</taxon>
        <taxon>Ascomycota</taxon>
        <taxon>Pezizomycotina</taxon>
        <taxon>Dothideomycetes</taxon>
        <taxon>Pleosporomycetidae</taxon>
        <taxon>Mytilinidiales</taxon>
        <taxon>Argynnaceae</taxon>
        <taxon>Lepidopterella</taxon>
    </lineage>
</organism>
<evidence type="ECO:0000313" key="2">
    <source>
        <dbReference type="EMBL" id="OCK84939.1"/>
    </source>
</evidence>